<dbReference type="InterPro" id="IPR013162">
    <property type="entry name" value="CD80_C2-set"/>
</dbReference>
<dbReference type="GeneID" id="103122305"/>
<dbReference type="Proteomes" id="UP001652624">
    <property type="component" value="Chromosome 2"/>
</dbReference>
<feature type="transmembrane region" description="Helical" evidence="6">
    <location>
        <begin position="348"/>
        <end position="371"/>
    </location>
</feature>
<evidence type="ECO:0000256" key="1">
    <source>
        <dbReference type="ARBA" id="ARBA00004167"/>
    </source>
</evidence>
<feature type="domain" description="Ig-like" evidence="8">
    <location>
        <begin position="148"/>
        <end position="243"/>
    </location>
</feature>
<dbReference type="Pfam" id="PF08205">
    <property type="entry name" value="C2-set_2"/>
    <property type="match status" value="1"/>
</dbReference>
<dbReference type="GO" id="GO:0033005">
    <property type="term" value="P:positive regulation of mast cell activation"/>
    <property type="evidence" value="ECO:0007669"/>
    <property type="project" value="TreeGrafter"/>
</dbReference>
<dbReference type="InterPro" id="IPR013106">
    <property type="entry name" value="Ig_V-set"/>
</dbReference>
<evidence type="ECO:0000313" key="9">
    <source>
        <dbReference type="Proteomes" id="UP001652624"/>
    </source>
</evidence>
<dbReference type="AlphaFoldDB" id="A0A1S3WNS7"/>
<dbReference type="GO" id="GO:0043296">
    <property type="term" value="C:apical junction complex"/>
    <property type="evidence" value="ECO:0007669"/>
    <property type="project" value="TreeGrafter"/>
</dbReference>
<evidence type="ECO:0000256" key="3">
    <source>
        <dbReference type="ARBA" id="ARBA00022989"/>
    </source>
</evidence>
<evidence type="ECO:0000256" key="4">
    <source>
        <dbReference type="ARBA" id="ARBA00023136"/>
    </source>
</evidence>
<dbReference type="SUPFAM" id="SSF48726">
    <property type="entry name" value="Immunoglobulin"/>
    <property type="match status" value="3"/>
</dbReference>
<protein>
    <submittedName>
        <fullName evidence="10">Poliovirus receptor homolog isoform X1</fullName>
    </submittedName>
</protein>
<dbReference type="InterPro" id="IPR036179">
    <property type="entry name" value="Ig-like_dom_sf"/>
</dbReference>
<dbReference type="RefSeq" id="XP_016047942.1">
    <property type="nucleotide sequence ID" value="XM_016192456.2"/>
</dbReference>
<feature type="chain" id="PRO_5010295670" evidence="7">
    <location>
        <begin position="28"/>
        <end position="399"/>
    </location>
</feature>
<dbReference type="GO" id="GO:0002860">
    <property type="term" value="P:positive regulation of natural killer cell mediated cytotoxicity directed against tumor cell target"/>
    <property type="evidence" value="ECO:0007669"/>
    <property type="project" value="TreeGrafter"/>
</dbReference>
<gene>
    <name evidence="10" type="primary">LOC103122305</name>
</gene>
<evidence type="ECO:0000256" key="7">
    <source>
        <dbReference type="SAM" id="SignalP"/>
    </source>
</evidence>
<feature type="domain" description="Ig-like" evidence="8">
    <location>
        <begin position="9"/>
        <end position="126"/>
    </location>
</feature>
<feature type="domain" description="Ig-like" evidence="8">
    <location>
        <begin position="250"/>
        <end position="334"/>
    </location>
</feature>
<dbReference type="SMART" id="SM00406">
    <property type="entry name" value="IGv"/>
    <property type="match status" value="1"/>
</dbReference>
<proteinExistence type="predicted"/>
<evidence type="ECO:0000259" key="8">
    <source>
        <dbReference type="PROSITE" id="PS50835"/>
    </source>
</evidence>
<evidence type="ECO:0000256" key="5">
    <source>
        <dbReference type="ARBA" id="ARBA00023157"/>
    </source>
</evidence>
<keyword evidence="3 6" id="KW-1133">Transmembrane helix</keyword>
<dbReference type="InterPro" id="IPR007110">
    <property type="entry name" value="Ig-like_dom"/>
</dbReference>
<dbReference type="Pfam" id="PF07686">
    <property type="entry name" value="V-set"/>
    <property type="match status" value="1"/>
</dbReference>
<organism evidence="9 10">
    <name type="scientific">Erinaceus europaeus</name>
    <name type="common">Western European hedgehog</name>
    <dbReference type="NCBI Taxonomy" id="9365"/>
    <lineage>
        <taxon>Eukaryota</taxon>
        <taxon>Metazoa</taxon>
        <taxon>Chordata</taxon>
        <taxon>Craniata</taxon>
        <taxon>Vertebrata</taxon>
        <taxon>Euteleostomi</taxon>
        <taxon>Mammalia</taxon>
        <taxon>Eutheria</taxon>
        <taxon>Laurasiatheria</taxon>
        <taxon>Eulipotyphla</taxon>
        <taxon>Erinaceidae</taxon>
        <taxon>Erinaceinae</taxon>
        <taxon>Erinaceus</taxon>
    </lineage>
</organism>
<reference evidence="10" key="2">
    <citation type="submission" date="2025-08" db="UniProtKB">
        <authorList>
            <consortium name="RefSeq"/>
        </authorList>
    </citation>
    <scope>IDENTIFICATION</scope>
</reference>
<dbReference type="InterPro" id="IPR003599">
    <property type="entry name" value="Ig_sub"/>
</dbReference>
<dbReference type="GO" id="GO:0005925">
    <property type="term" value="C:focal adhesion"/>
    <property type="evidence" value="ECO:0007669"/>
    <property type="project" value="TreeGrafter"/>
</dbReference>
<dbReference type="GO" id="GO:0002891">
    <property type="term" value="P:positive regulation of immunoglobulin mediated immune response"/>
    <property type="evidence" value="ECO:0007669"/>
    <property type="project" value="TreeGrafter"/>
</dbReference>
<dbReference type="Gene3D" id="2.60.40.10">
    <property type="entry name" value="Immunoglobulins"/>
    <property type="match status" value="3"/>
</dbReference>
<dbReference type="SMART" id="SM00409">
    <property type="entry name" value="IG"/>
    <property type="match status" value="1"/>
</dbReference>
<dbReference type="PANTHER" id="PTHR47387:SF2">
    <property type="entry name" value="PVR CELL ADHESION MOLECULE"/>
    <property type="match status" value="1"/>
</dbReference>
<accession>A0A1S3WNS7</accession>
<dbReference type="InterPro" id="IPR013783">
    <property type="entry name" value="Ig-like_fold"/>
</dbReference>
<dbReference type="FunFam" id="2.60.40.10:FF:000619">
    <property type="entry name" value="Nectin cell adhesion molecule 2"/>
    <property type="match status" value="1"/>
</dbReference>
<dbReference type="GO" id="GO:0050839">
    <property type="term" value="F:cell adhesion molecule binding"/>
    <property type="evidence" value="ECO:0007669"/>
    <property type="project" value="TreeGrafter"/>
</dbReference>
<dbReference type="GO" id="GO:0001675">
    <property type="term" value="P:acrosome assembly"/>
    <property type="evidence" value="ECO:0007669"/>
    <property type="project" value="TreeGrafter"/>
</dbReference>
<dbReference type="GO" id="GO:0005886">
    <property type="term" value="C:plasma membrane"/>
    <property type="evidence" value="ECO:0007669"/>
    <property type="project" value="TreeGrafter"/>
</dbReference>
<dbReference type="eggNOG" id="ENOG502QWSY">
    <property type="taxonomic scope" value="Eukaryota"/>
</dbReference>
<evidence type="ECO:0000256" key="6">
    <source>
        <dbReference type="SAM" id="Phobius"/>
    </source>
</evidence>
<dbReference type="GO" id="GO:0007156">
    <property type="term" value="P:homophilic cell adhesion via plasma membrane adhesion molecules"/>
    <property type="evidence" value="ECO:0007669"/>
    <property type="project" value="TreeGrafter"/>
</dbReference>
<reference evidence="9" key="1">
    <citation type="submission" date="2025-05" db="UniProtKB">
        <authorList>
            <consortium name="RefSeq"/>
        </authorList>
    </citation>
    <scope>NUCLEOTIDE SEQUENCE [LARGE SCALE GENOMIC DNA]</scope>
</reference>
<keyword evidence="10" id="KW-0675">Receptor</keyword>
<keyword evidence="5" id="KW-1015">Disulfide bond</keyword>
<dbReference type="GO" id="GO:0050862">
    <property type="term" value="P:positive regulation of T cell receptor signaling pathway"/>
    <property type="evidence" value="ECO:0007669"/>
    <property type="project" value="TreeGrafter"/>
</dbReference>
<dbReference type="OrthoDB" id="6413693at2759"/>
<dbReference type="GO" id="GO:0046814">
    <property type="term" value="P:coreceptor-mediated virion attachment to host cell"/>
    <property type="evidence" value="ECO:0007669"/>
    <property type="project" value="TreeGrafter"/>
</dbReference>
<dbReference type="InterPro" id="IPR052659">
    <property type="entry name" value="Nectin/PVR"/>
</dbReference>
<feature type="signal peptide" evidence="7">
    <location>
        <begin position="1"/>
        <end position="27"/>
    </location>
</feature>
<dbReference type="FunCoup" id="A0A1S3WNS7">
    <property type="interactions" value="44"/>
</dbReference>
<sequence>MAAPQPWPPRLSLLSLLLTWAPSGAGARKVEVQAPPQVRGLLGDAVHLPCLLQPLEPGVQVTQLTWMRRDPGGAARNVAVFHPQRGPSFPEPGRWAFAAARTSTELRDGSLDLSALRATDEANYTCEFATFPQGSGSARTWLRVLAKPENKAEIQPVPLGPQSLGPVPVARCVSSGGRPPPQISWLSAPDWGVNESQVPGPLPGTVTVISLLMAKPSSKVDGRNVTCNVTHESLEEPRQLSLTLEVPYFPEVSISGYDDNWYLGQREAVLSCDVRSNPEPTSYNWSTTEGSLPAFAEAQDSQLLIHLEDKPINMTFICQATNALGSNTAKQSILVRAAPPKEWSQSGFPLWAIAPITVMTVSLLIVGGLCYKHPGKYCQCFRRSSANVNNTIYSAVNTT</sequence>
<name>A0A1S3WNS7_ERIEU</name>
<keyword evidence="4 6" id="KW-0472">Membrane</keyword>
<evidence type="ECO:0000256" key="2">
    <source>
        <dbReference type="ARBA" id="ARBA00022692"/>
    </source>
</evidence>
<dbReference type="PANTHER" id="PTHR47387">
    <property type="entry name" value="NECTIN-2"/>
    <property type="match status" value="1"/>
</dbReference>
<keyword evidence="9" id="KW-1185">Reference proteome</keyword>
<keyword evidence="2 6" id="KW-0812">Transmembrane</keyword>
<dbReference type="InParanoid" id="A0A1S3WNS7"/>
<keyword evidence="7" id="KW-0732">Signal</keyword>
<comment type="subcellular location">
    <subcellularLocation>
        <location evidence="1">Membrane</location>
        <topology evidence="1">Single-pass membrane protein</topology>
    </subcellularLocation>
</comment>
<evidence type="ECO:0000313" key="10">
    <source>
        <dbReference type="RefSeq" id="XP_016047942.1"/>
    </source>
</evidence>
<dbReference type="PROSITE" id="PS50835">
    <property type="entry name" value="IG_LIKE"/>
    <property type="match status" value="3"/>
</dbReference>